<evidence type="ECO:0000256" key="1">
    <source>
        <dbReference type="SAM" id="Coils"/>
    </source>
</evidence>
<dbReference type="SUPFAM" id="SSF57959">
    <property type="entry name" value="Leucine zipper domain"/>
    <property type="match status" value="1"/>
</dbReference>
<dbReference type="KEGG" id="more:E1B28_011488"/>
<sequence>MSSKRGRKRNDNLPPNRARDVQRAFRARRAAHLQALEQRVSELEEENDCLRQALNLPVANRPPLGKGPTGKDKPKHTEPSAMTHHVLPLSLHSRDSSASPPSTRISSHSPPNSLNRAVGSVEASQVDDSVWDQTITMSDSELPSSSASSSYPLPPPPPGMSSKSHPFHPFSNGLAPSPLQSTSRASPVYINSNPNYSPPTERSLASSYNTPNYSIRGDVSSRTHFSYTAPYHPQEHHTSFAIGSGVHSPTLPSTPDPNRRSVTEAQQPYTINQVFPHLSTPTMPHQAHQGIRLPSPPRLQESHGAHSSAQDLDTDGRGNSMT</sequence>
<accession>A0A9P7RUS6</accession>
<feature type="region of interest" description="Disordered" evidence="2">
    <location>
        <begin position="54"/>
        <end position="209"/>
    </location>
</feature>
<comment type="caution">
    <text evidence="3">The sequence shown here is derived from an EMBL/GenBank/DDBJ whole genome shotgun (WGS) entry which is preliminary data.</text>
</comment>
<feature type="compositionally biased region" description="Polar residues" evidence="2">
    <location>
        <begin position="122"/>
        <end position="137"/>
    </location>
</feature>
<dbReference type="InterPro" id="IPR046347">
    <property type="entry name" value="bZIP_sf"/>
</dbReference>
<keyword evidence="4" id="KW-1185">Reference proteome</keyword>
<dbReference type="RefSeq" id="XP_043006313.1">
    <property type="nucleotide sequence ID" value="XM_043156526.1"/>
</dbReference>
<evidence type="ECO:0000313" key="4">
    <source>
        <dbReference type="Proteomes" id="UP001049176"/>
    </source>
</evidence>
<dbReference type="OrthoDB" id="2552152at2759"/>
<dbReference type="EMBL" id="CM032187">
    <property type="protein sequence ID" value="KAG7089843.1"/>
    <property type="molecule type" value="Genomic_DNA"/>
</dbReference>
<gene>
    <name evidence="3" type="ORF">E1B28_011488</name>
</gene>
<feature type="compositionally biased region" description="Low complexity" evidence="2">
    <location>
        <begin position="138"/>
        <end position="151"/>
    </location>
</feature>
<feature type="compositionally biased region" description="Polar residues" evidence="2">
    <location>
        <begin position="178"/>
        <end position="209"/>
    </location>
</feature>
<proteinExistence type="predicted"/>
<keyword evidence="1" id="KW-0175">Coiled coil</keyword>
<dbReference type="Proteomes" id="UP001049176">
    <property type="component" value="Chromosome 7"/>
</dbReference>
<reference evidence="3" key="1">
    <citation type="journal article" date="2021" name="Genome Biol. Evol.">
        <title>The assembled and annotated genome of the fairy-ring fungus Marasmius oreades.</title>
        <authorList>
            <person name="Hiltunen M."/>
            <person name="Ament-Velasquez S.L."/>
            <person name="Johannesson H."/>
        </authorList>
    </citation>
    <scope>NUCLEOTIDE SEQUENCE</scope>
    <source>
        <strain evidence="3">03SP1</strain>
    </source>
</reference>
<feature type="region of interest" description="Disordered" evidence="2">
    <location>
        <begin position="239"/>
        <end position="261"/>
    </location>
</feature>
<protein>
    <recommendedName>
        <fullName evidence="5">BZIP domain-containing protein</fullName>
    </recommendedName>
</protein>
<feature type="compositionally biased region" description="Basic and acidic residues" evidence="2">
    <location>
        <begin position="69"/>
        <end position="78"/>
    </location>
</feature>
<dbReference type="Gene3D" id="1.20.5.170">
    <property type="match status" value="1"/>
</dbReference>
<feature type="coiled-coil region" evidence="1">
    <location>
        <begin position="26"/>
        <end position="53"/>
    </location>
</feature>
<name>A0A9P7RUS6_9AGAR</name>
<feature type="region of interest" description="Disordered" evidence="2">
    <location>
        <begin position="276"/>
        <end position="322"/>
    </location>
</feature>
<evidence type="ECO:0008006" key="5">
    <source>
        <dbReference type="Google" id="ProtNLM"/>
    </source>
</evidence>
<evidence type="ECO:0000256" key="2">
    <source>
        <dbReference type="SAM" id="MobiDB-lite"/>
    </source>
</evidence>
<organism evidence="3 4">
    <name type="scientific">Marasmius oreades</name>
    <name type="common">fairy-ring Marasmius</name>
    <dbReference type="NCBI Taxonomy" id="181124"/>
    <lineage>
        <taxon>Eukaryota</taxon>
        <taxon>Fungi</taxon>
        <taxon>Dikarya</taxon>
        <taxon>Basidiomycota</taxon>
        <taxon>Agaricomycotina</taxon>
        <taxon>Agaricomycetes</taxon>
        <taxon>Agaricomycetidae</taxon>
        <taxon>Agaricales</taxon>
        <taxon>Marasmiineae</taxon>
        <taxon>Marasmiaceae</taxon>
        <taxon>Marasmius</taxon>
    </lineage>
</organism>
<dbReference type="GO" id="GO:0003700">
    <property type="term" value="F:DNA-binding transcription factor activity"/>
    <property type="evidence" value="ECO:0007669"/>
    <property type="project" value="InterPro"/>
</dbReference>
<dbReference type="AlphaFoldDB" id="A0A9P7RUS6"/>
<dbReference type="GeneID" id="66080563"/>
<feature type="compositionally biased region" description="Low complexity" evidence="2">
    <location>
        <begin position="96"/>
        <end position="111"/>
    </location>
</feature>
<feature type="compositionally biased region" description="Polar residues" evidence="2">
    <location>
        <begin position="305"/>
        <end position="322"/>
    </location>
</feature>
<feature type="region of interest" description="Disordered" evidence="2">
    <location>
        <begin position="1"/>
        <end position="25"/>
    </location>
</feature>
<evidence type="ECO:0000313" key="3">
    <source>
        <dbReference type="EMBL" id="KAG7089843.1"/>
    </source>
</evidence>